<dbReference type="Proteomes" id="UP000053319">
    <property type="component" value="Unassembled WGS sequence"/>
</dbReference>
<dbReference type="EMBL" id="JH719612">
    <property type="protein sequence ID" value="EJF55474.1"/>
    <property type="molecule type" value="Genomic_DNA"/>
</dbReference>
<organism evidence="1 2">
    <name type="scientific">Dichomitus squalens (strain LYAD-421)</name>
    <name type="common">Western red white-rot fungus</name>
    <dbReference type="NCBI Taxonomy" id="732165"/>
    <lineage>
        <taxon>Eukaryota</taxon>
        <taxon>Fungi</taxon>
        <taxon>Dikarya</taxon>
        <taxon>Basidiomycota</taxon>
        <taxon>Agaricomycotina</taxon>
        <taxon>Agaricomycetes</taxon>
        <taxon>Polyporales</taxon>
        <taxon>Polyporaceae</taxon>
        <taxon>Dichomitus</taxon>
    </lineage>
</organism>
<evidence type="ECO:0000313" key="2">
    <source>
        <dbReference type="Proteomes" id="UP000053319"/>
    </source>
</evidence>
<dbReference type="AlphaFoldDB" id="R7SH39"/>
<gene>
    <name evidence="1" type="ORF">DICSQDRAFT_175860</name>
</gene>
<evidence type="ECO:0000313" key="1">
    <source>
        <dbReference type="EMBL" id="EJF55474.1"/>
    </source>
</evidence>
<reference evidence="1 2" key="1">
    <citation type="journal article" date="2012" name="Science">
        <title>The Paleozoic origin of enzymatic lignin decomposition reconstructed from 31 fungal genomes.</title>
        <authorList>
            <person name="Floudas D."/>
            <person name="Binder M."/>
            <person name="Riley R."/>
            <person name="Barry K."/>
            <person name="Blanchette R.A."/>
            <person name="Henrissat B."/>
            <person name="Martinez A.T."/>
            <person name="Otillar R."/>
            <person name="Spatafora J.W."/>
            <person name="Yadav J.S."/>
            <person name="Aerts A."/>
            <person name="Benoit I."/>
            <person name="Boyd A."/>
            <person name="Carlson A."/>
            <person name="Copeland A."/>
            <person name="Coutinho P.M."/>
            <person name="de Vries R.P."/>
            <person name="Ferreira P."/>
            <person name="Findley K."/>
            <person name="Foster B."/>
            <person name="Gaskell J."/>
            <person name="Glotzer D."/>
            <person name="Gorecki P."/>
            <person name="Heitman J."/>
            <person name="Hesse C."/>
            <person name="Hori C."/>
            <person name="Igarashi K."/>
            <person name="Jurgens J.A."/>
            <person name="Kallen N."/>
            <person name="Kersten P."/>
            <person name="Kohler A."/>
            <person name="Kuees U."/>
            <person name="Kumar T.K.A."/>
            <person name="Kuo A."/>
            <person name="LaButti K."/>
            <person name="Larrondo L.F."/>
            <person name="Lindquist E."/>
            <person name="Ling A."/>
            <person name="Lombard V."/>
            <person name="Lucas S."/>
            <person name="Lundell T."/>
            <person name="Martin R."/>
            <person name="McLaughlin D.J."/>
            <person name="Morgenstern I."/>
            <person name="Morin E."/>
            <person name="Murat C."/>
            <person name="Nagy L.G."/>
            <person name="Nolan M."/>
            <person name="Ohm R.A."/>
            <person name="Patyshakuliyeva A."/>
            <person name="Rokas A."/>
            <person name="Ruiz-Duenas F.J."/>
            <person name="Sabat G."/>
            <person name="Salamov A."/>
            <person name="Samejima M."/>
            <person name="Schmutz J."/>
            <person name="Slot J.C."/>
            <person name="St John F."/>
            <person name="Stenlid J."/>
            <person name="Sun H."/>
            <person name="Sun S."/>
            <person name="Syed K."/>
            <person name="Tsang A."/>
            <person name="Wiebenga A."/>
            <person name="Young D."/>
            <person name="Pisabarro A."/>
            <person name="Eastwood D.C."/>
            <person name="Martin F."/>
            <person name="Cullen D."/>
            <person name="Grigoriev I.V."/>
            <person name="Hibbett D.S."/>
        </authorList>
    </citation>
    <scope>NUCLEOTIDE SEQUENCE [LARGE SCALE GENOMIC DNA]</scope>
    <source>
        <strain evidence="1 2">LYAD-421 SS1</strain>
    </source>
</reference>
<accession>R7SH39</accession>
<dbReference type="OrthoDB" id="2749837at2759"/>
<proteinExistence type="predicted"/>
<name>R7SH39_DICSQ</name>
<dbReference type="Gene3D" id="3.60.130.30">
    <property type="match status" value="1"/>
</dbReference>
<evidence type="ECO:0008006" key="3">
    <source>
        <dbReference type="Google" id="ProtNLM"/>
    </source>
</evidence>
<dbReference type="KEGG" id="dsq:DICSQDRAFT_175860"/>
<dbReference type="RefSeq" id="XP_007371787.1">
    <property type="nucleotide sequence ID" value="XM_007371725.1"/>
</dbReference>
<dbReference type="GeneID" id="18840294"/>
<sequence>MVGFGALPPRPAKSVTPLALWQLDEENPTNAAHARRNGHRGGPTLAPHVNVSPLHAALLPPSSLASVGAIRNGAEVSSFQLPVAPATPQLVPPPVTAFTGKAGKHILVEVSDGDDTRSGEVDRVTTLVMHKRVRRTADAGGFGVGVEEATMRETAILIHVEELDGAIASHEPAHGARSTRAHDTDVHDDLEALSDGSDLTDLDELEEWMSLHSGTPAPRGDPATRKAWAWKGATPQHRLNTIAAKRVREAQTFAHFSLQEAVDNPKMVAEGKKEELPITHTFDGEDGPCRAVSGDGYDLVFHFLGAVKPTTLEHITNAATQLSKVAPPTKKVSGREDHDFCPKGGIVGMTHICQYWHATGHKHRPGGPGLHMHRTVNSYRGTFQFWRDTTALASLCTALLETVDPVQHNLLKRLKEVRLGCDDTPEQKAFESPTRNLFWENLEVIFNRKSAAHFDLSDPHFAWACIVYFGTFEQAYLTFPQLGLHVRIRPGDVVFFRGRDLLHLVEDWGKGDRYLIVYFTHEAAWADFEMGGQCASGKAQFRETATPNTLSGQ</sequence>
<dbReference type="HOGENOM" id="CLU_492587_0_0_1"/>
<protein>
    <recommendedName>
        <fullName evidence="3">2OGFeDO JBP1/TET oxygenase domain-containing protein</fullName>
    </recommendedName>
</protein>